<dbReference type="InterPro" id="IPR027417">
    <property type="entry name" value="P-loop_NTPase"/>
</dbReference>
<comment type="similarity">
    <text evidence="1">In the N-terminal section; belongs to the CRISPR-associated nuclease Cas3-HD family.</text>
</comment>
<evidence type="ECO:0000256" key="9">
    <source>
        <dbReference type="ARBA" id="ARBA00023118"/>
    </source>
</evidence>
<keyword evidence="12" id="KW-1185">Reference proteome</keyword>
<evidence type="ECO:0000256" key="8">
    <source>
        <dbReference type="ARBA" id="ARBA00022840"/>
    </source>
</evidence>
<accession>A0ABP7G9H1</accession>
<evidence type="ECO:0000256" key="5">
    <source>
        <dbReference type="ARBA" id="ARBA00022741"/>
    </source>
</evidence>
<keyword evidence="5" id="KW-0547">Nucleotide-binding</keyword>
<evidence type="ECO:0000256" key="2">
    <source>
        <dbReference type="ARBA" id="ARBA00009046"/>
    </source>
</evidence>
<evidence type="ECO:0000256" key="4">
    <source>
        <dbReference type="ARBA" id="ARBA00022723"/>
    </source>
</evidence>
<feature type="domain" description="HD Cas3-type" evidence="10">
    <location>
        <begin position="1"/>
        <end position="192"/>
    </location>
</feature>
<dbReference type="InterPro" id="IPR006474">
    <property type="entry name" value="Helicase_Cas3_CRISPR-ass_core"/>
</dbReference>
<dbReference type="NCBIfam" id="TIGR01587">
    <property type="entry name" value="cas3_core"/>
    <property type="match status" value="1"/>
</dbReference>
<dbReference type="Gene3D" id="1.10.3210.30">
    <property type="match status" value="1"/>
</dbReference>
<reference evidence="12" key="1">
    <citation type="journal article" date="2019" name="Int. J. Syst. Evol. Microbiol.">
        <title>The Global Catalogue of Microorganisms (GCM) 10K type strain sequencing project: providing services to taxonomists for standard genome sequencing and annotation.</title>
        <authorList>
            <consortium name="The Broad Institute Genomics Platform"/>
            <consortium name="The Broad Institute Genome Sequencing Center for Infectious Disease"/>
            <person name="Wu L."/>
            <person name="Ma J."/>
        </authorList>
    </citation>
    <scope>NUCLEOTIDE SEQUENCE [LARGE SCALE GENOMIC DNA]</scope>
    <source>
        <strain evidence="12">JCM 17137</strain>
    </source>
</reference>
<dbReference type="PANTHER" id="PTHR47963">
    <property type="entry name" value="DEAD-BOX ATP-DEPENDENT RNA HELICASE 47, MITOCHONDRIAL"/>
    <property type="match status" value="1"/>
</dbReference>
<keyword evidence="9" id="KW-0051">Antiviral defense</keyword>
<evidence type="ECO:0000313" key="11">
    <source>
        <dbReference type="EMBL" id="GAA3757335.1"/>
    </source>
</evidence>
<evidence type="ECO:0000313" key="12">
    <source>
        <dbReference type="Proteomes" id="UP001500908"/>
    </source>
</evidence>
<gene>
    <name evidence="11" type="ORF">GCM10022402_39560</name>
</gene>
<dbReference type="EMBL" id="BAABDD010000024">
    <property type="protein sequence ID" value="GAA3757335.1"/>
    <property type="molecule type" value="Genomic_DNA"/>
</dbReference>
<keyword evidence="3" id="KW-0540">Nuclease</keyword>
<dbReference type="InterPro" id="IPR038257">
    <property type="entry name" value="CRISPR-assoc_Cas3_HD_sf"/>
</dbReference>
<dbReference type="Pfam" id="PF18019">
    <property type="entry name" value="Cas3_HD"/>
    <property type="match status" value="1"/>
</dbReference>
<dbReference type="Gene3D" id="3.40.50.300">
    <property type="entry name" value="P-loop containing nucleotide triphosphate hydrolases"/>
    <property type="match status" value="2"/>
</dbReference>
<evidence type="ECO:0000256" key="3">
    <source>
        <dbReference type="ARBA" id="ARBA00022722"/>
    </source>
</evidence>
<dbReference type="InterPro" id="IPR011545">
    <property type="entry name" value="DEAD/DEAH_box_helicase_dom"/>
</dbReference>
<sequence>MDGHRYPLVCHLLDTAAVMRFLWRDFVSSGMREWLAEGFGLTEDDACRLVEFWAALHDIGKLTPPFQEQVAVPEGYPADPSGEQQSHDAAGHLWLAVVLKEVGYPRERAWPTERLVAQLLGGHHGRFHAFNQGVLQRNKLAYLGLGDGRWEEQRMAAMAVLVEILGPPAPTVALRGSRAVVISGLVILADWLASQIPYIKRRLGDVPDRGDTASLSRFFAGSLAQAPGLVARAGLSRLSLKSGSFAQEFPGFSANTLQESIGAELPGLASGPGLLMAAAPTGFGKTEAALHAGRLLSQVAGTSGLYLALPTMATADQMFRRVARYLARRSARDTAPSLLHGMAWLSPVEEMLDEINAEEFIASDEAAQLMYVEWLRGAKRGLLAGVGVGTIDQALLSVLPVRHNALRLFALANKTVIIDEVHAFSPYMRGLLRTLLGWLGEMGVPVVLLSATLPQPVARELAEAYAGQGIDHGNTAVPYPGWTYVQRGWQQPVRHAVAFPEQQRRRISVALEALPNSPQVEPERGAVLEHELGQLATHGGCAAVVCTTVAQAQNTYQDLCAWRERLPHGQQPEITLLHSRFPAYRREEITKKVMADFGKDGQRPKRAILVATQVIEQSLDVDFDLLFTDLAPIELLLQRAGRLQRHRVLDAIRPAWARSNDQSPRLVVLTAPDHNLRHLPKAWTTIYPKAALVRAHRLLEEHQAAGIAVPDDVQHLVDRGNPGDFPAQQDPLLEGFEDAEVERIAETMVEGQSASLWSICAPEQVKDLARLSEHPVEEDQATTRFNADSERVLPCFQLPDGQLLLGSSEGEPFPEPDEDGNFTREQVVAVMRCSIPVPGSLVQERTREHQLPKPWGDKWPFKELIALRQPVAESGHWRPATVGKRKLQLSHTLGLVEAEAGQT</sequence>
<dbReference type="NCBIfam" id="TIGR01596">
    <property type="entry name" value="cas3_HD"/>
    <property type="match status" value="1"/>
</dbReference>
<keyword evidence="4" id="KW-0479">Metal-binding</keyword>
<keyword evidence="7" id="KW-0347">Helicase</keyword>
<protein>
    <recommendedName>
        <fullName evidence="10">HD Cas3-type domain-containing protein</fullName>
    </recommendedName>
</protein>
<dbReference type="Pfam" id="PF22590">
    <property type="entry name" value="Cas3-like_C_2"/>
    <property type="match status" value="1"/>
</dbReference>
<dbReference type="InterPro" id="IPR050547">
    <property type="entry name" value="DEAD_box_RNA_helicases"/>
</dbReference>
<proteinExistence type="inferred from homology"/>
<comment type="caution">
    <text evidence="11">The sequence shown here is derived from an EMBL/GenBank/DDBJ whole genome shotgun (WGS) entry which is preliminary data.</text>
</comment>
<organism evidence="11 12">
    <name type="scientific">Salinactinospora qingdaonensis</name>
    <dbReference type="NCBI Taxonomy" id="702744"/>
    <lineage>
        <taxon>Bacteria</taxon>
        <taxon>Bacillati</taxon>
        <taxon>Actinomycetota</taxon>
        <taxon>Actinomycetes</taxon>
        <taxon>Streptosporangiales</taxon>
        <taxon>Nocardiopsidaceae</taxon>
        <taxon>Salinactinospora</taxon>
    </lineage>
</organism>
<comment type="similarity">
    <text evidence="2">In the central section; belongs to the CRISPR-associated helicase Cas3 family.</text>
</comment>
<dbReference type="CDD" id="cd17930">
    <property type="entry name" value="DEXHc_cas3"/>
    <property type="match status" value="1"/>
</dbReference>
<evidence type="ECO:0000259" key="10">
    <source>
        <dbReference type="PROSITE" id="PS51643"/>
    </source>
</evidence>
<dbReference type="InterPro" id="IPR054712">
    <property type="entry name" value="Cas3-like_dom"/>
</dbReference>
<keyword evidence="6" id="KW-0378">Hydrolase</keyword>
<dbReference type="Pfam" id="PF00270">
    <property type="entry name" value="DEAD"/>
    <property type="match status" value="1"/>
</dbReference>
<dbReference type="SUPFAM" id="SSF52540">
    <property type="entry name" value="P-loop containing nucleoside triphosphate hydrolases"/>
    <property type="match status" value="1"/>
</dbReference>
<name>A0ABP7G9H1_9ACTN</name>
<dbReference type="PANTHER" id="PTHR47963:SF9">
    <property type="entry name" value="CRISPR-ASSOCIATED ENDONUCLEASE_HELICASE CAS3"/>
    <property type="match status" value="1"/>
</dbReference>
<evidence type="ECO:0000256" key="6">
    <source>
        <dbReference type="ARBA" id="ARBA00022801"/>
    </source>
</evidence>
<dbReference type="CDD" id="cd09641">
    <property type="entry name" value="Cas3''_I"/>
    <property type="match status" value="1"/>
</dbReference>
<keyword evidence="8" id="KW-0067">ATP-binding</keyword>
<dbReference type="Proteomes" id="UP001500908">
    <property type="component" value="Unassembled WGS sequence"/>
</dbReference>
<evidence type="ECO:0000256" key="1">
    <source>
        <dbReference type="ARBA" id="ARBA00006847"/>
    </source>
</evidence>
<evidence type="ECO:0000256" key="7">
    <source>
        <dbReference type="ARBA" id="ARBA00022806"/>
    </source>
</evidence>
<dbReference type="InterPro" id="IPR006483">
    <property type="entry name" value="CRISPR-assoc_Cas3_HD"/>
</dbReference>
<dbReference type="PROSITE" id="PS51643">
    <property type="entry name" value="HD_CAS3"/>
    <property type="match status" value="1"/>
</dbReference>